<dbReference type="Proteomes" id="UP000681722">
    <property type="component" value="Unassembled WGS sequence"/>
</dbReference>
<evidence type="ECO:0000313" key="3">
    <source>
        <dbReference type="EMBL" id="CAF3899806.1"/>
    </source>
</evidence>
<sequence>MFDPSIKQDQTHKNLSSENGNFVWFQLFIHVLIQMEENDDQHKTSMRNLIEVLKQYYKENHTQLDKLNKFLTTYTPSQSIYANI</sequence>
<reference evidence="2" key="1">
    <citation type="submission" date="2021-02" db="EMBL/GenBank/DDBJ databases">
        <authorList>
            <person name="Nowell W R."/>
        </authorList>
    </citation>
    <scope>NUCLEOTIDE SEQUENCE</scope>
</reference>
<accession>A0A815E178</accession>
<dbReference type="Proteomes" id="UP000682733">
    <property type="component" value="Unassembled WGS sequence"/>
</dbReference>
<dbReference type="Proteomes" id="UP000663829">
    <property type="component" value="Unassembled WGS sequence"/>
</dbReference>
<gene>
    <name evidence="2" type="ORF">GPM918_LOCUS28724</name>
    <name evidence="1" type="ORF">OVA965_LOCUS20306</name>
    <name evidence="4" type="ORF">SRO942_LOCUS29247</name>
    <name evidence="3" type="ORF">TMI583_LOCUS20644</name>
</gene>
<organism evidence="2 5">
    <name type="scientific">Didymodactylos carnosus</name>
    <dbReference type="NCBI Taxonomy" id="1234261"/>
    <lineage>
        <taxon>Eukaryota</taxon>
        <taxon>Metazoa</taxon>
        <taxon>Spiralia</taxon>
        <taxon>Gnathifera</taxon>
        <taxon>Rotifera</taxon>
        <taxon>Eurotatoria</taxon>
        <taxon>Bdelloidea</taxon>
        <taxon>Philodinida</taxon>
        <taxon>Philodinidae</taxon>
        <taxon>Didymodactylos</taxon>
    </lineage>
</organism>
<evidence type="ECO:0000313" key="2">
    <source>
        <dbReference type="EMBL" id="CAF1305278.1"/>
    </source>
</evidence>
<dbReference type="EMBL" id="CAJOBA010018481">
    <property type="protein sequence ID" value="CAF3899806.1"/>
    <property type="molecule type" value="Genomic_DNA"/>
</dbReference>
<dbReference type="EMBL" id="CAJNOK010010749">
    <property type="protein sequence ID" value="CAF1123735.1"/>
    <property type="molecule type" value="Genomic_DNA"/>
</dbReference>
<proteinExistence type="predicted"/>
<dbReference type="EMBL" id="CAJNOQ010012674">
    <property type="protein sequence ID" value="CAF1305278.1"/>
    <property type="molecule type" value="Genomic_DNA"/>
</dbReference>
<comment type="caution">
    <text evidence="2">The sequence shown here is derived from an EMBL/GenBank/DDBJ whole genome shotgun (WGS) entry which is preliminary data.</text>
</comment>
<dbReference type="EMBL" id="CAJOBC010039590">
    <property type="protein sequence ID" value="CAF4137439.1"/>
    <property type="molecule type" value="Genomic_DNA"/>
</dbReference>
<evidence type="ECO:0000313" key="4">
    <source>
        <dbReference type="EMBL" id="CAF4137439.1"/>
    </source>
</evidence>
<evidence type="ECO:0000313" key="5">
    <source>
        <dbReference type="Proteomes" id="UP000663829"/>
    </source>
</evidence>
<protein>
    <submittedName>
        <fullName evidence="2">Uncharacterized protein</fullName>
    </submittedName>
</protein>
<dbReference type="AlphaFoldDB" id="A0A815E178"/>
<evidence type="ECO:0000313" key="1">
    <source>
        <dbReference type="EMBL" id="CAF1123735.1"/>
    </source>
</evidence>
<name>A0A815E178_9BILA</name>
<dbReference type="Proteomes" id="UP000677228">
    <property type="component" value="Unassembled WGS sequence"/>
</dbReference>
<keyword evidence="5" id="KW-1185">Reference proteome</keyword>